<evidence type="ECO:0000256" key="2">
    <source>
        <dbReference type="ARBA" id="ARBA00022448"/>
    </source>
</evidence>
<dbReference type="PROSITE" id="PS50893">
    <property type="entry name" value="ABC_TRANSPORTER_2"/>
    <property type="match status" value="1"/>
</dbReference>
<dbReference type="InterPro" id="IPR003439">
    <property type="entry name" value="ABC_transporter-like_ATP-bd"/>
</dbReference>
<proteinExistence type="inferred from homology"/>
<dbReference type="PANTHER" id="PTHR42788">
    <property type="entry name" value="TAURINE IMPORT ATP-BINDING PROTEIN-RELATED"/>
    <property type="match status" value="1"/>
</dbReference>
<dbReference type="RefSeq" id="WP_113893294.1">
    <property type="nucleotide sequence ID" value="NZ_QNRK01000050.1"/>
</dbReference>
<dbReference type="Pfam" id="PF00005">
    <property type="entry name" value="ABC_tran"/>
    <property type="match status" value="1"/>
</dbReference>
<dbReference type="Gene3D" id="3.40.50.300">
    <property type="entry name" value="P-loop containing nucleotide triphosphate hydrolases"/>
    <property type="match status" value="1"/>
</dbReference>
<dbReference type="AlphaFoldDB" id="A0A366EK22"/>
<dbReference type="InterPro" id="IPR050166">
    <property type="entry name" value="ABC_transporter_ATP-bind"/>
</dbReference>
<evidence type="ECO:0000256" key="3">
    <source>
        <dbReference type="ARBA" id="ARBA00022741"/>
    </source>
</evidence>
<evidence type="ECO:0000256" key="1">
    <source>
        <dbReference type="ARBA" id="ARBA00005417"/>
    </source>
</evidence>
<dbReference type="SMART" id="SM00382">
    <property type="entry name" value="AAA"/>
    <property type="match status" value="1"/>
</dbReference>
<reference evidence="6 7" key="1">
    <citation type="submission" date="2018-06" db="EMBL/GenBank/DDBJ databases">
        <title>Genomic Encyclopedia of Type Strains, Phase IV (KMG-IV): sequencing the most valuable type-strain genomes for metagenomic binning, comparative biology and taxonomic classification.</title>
        <authorList>
            <person name="Goeker M."/>
        </authorList>
    </citation>
    <scope>NUCLEOTIDE SEQUENCE [LARGE SCALE GENOMIC DNA]</scope>
    <source>
        <strain evidence="6 7">DSM 24875</strain>
    </source>
</reference>
<sequence>MEQTPKLRFDKVDMVFFRPNQPPVQVLKSISFDVGAGEFVCLLGPSGCGKSTILNIAAGLIRPSAGTVTAGSRLVTGPGWDRGVVFQEYALFPWLTVRENVVLGAKSGAGKVDHVRFDHFLGVTTGMYAHKDKLPKELSGGMKQRAAIARTLANDPEIILMDEPFGALDPYTREALQDQLVEIWSASRKTIMFVTHSVEEAAYLAGVVILLKAHPGELKAVIRNETRWPRERASEELIGIERAIRRVERT</sequence>
<dbReference type="GO" id="GO:0016887">
    <property type="term" value="F:ATP hydrolysis activity"/>
    <property type="evidence" value="ECO:0007669"/>
    <property type="project" value="InterPro"/>
</dbReference>
<dbReference type="InterPro" id="IPR003593">
    <property type="entry name" value="AAA+_ATPase"/>
</dbReference>
<dbReference type="EMBL" id="QNRK01000050">
    <property type="protein sequence ID" value="RBP02684.1"/>
    <property type="molecule type" value="Genomic_DNA"/>
</dbReference>
<dbReference type="GO" id="GO:0005524">
    <property type="term" value="F:ATP binding"/>
    <property type="evidence" value="ECO:0007669"/>
    <property type="project" value="UniProtKB-KW"/>
</dbReference>
<dbReference type="CDD" id="cd03293">
    <property type="entry name" value="ABC_NrtD_SsuB_transporters"/>
    <property type="match status" value="1"/>
</dbReference>
<organism evidence="6 7">
    <name type="scientific">Roseiarcus fermentans</name>
    <dbReference type="NCBI Taxonomy" id="1473586"/>
    <lineage>
        <taxon>Bacteria</taxon>
        <taxon>Pseudomonadati</taxon>
        <taxon>Pseudomonadota</taxon>
        <taxon>Alphaproteobacteria</taxon>
        <taxon>Hyphomicrobiales</taxon>
        <taxon>Roseiarcaceae</taxon>
        <taxon>Roseiarcus</taxon>
    </lineage>
</organism>
<feature type="domain" description="ABC transporter" evidence="5">
    <location>
        <begin position="7"/>
        <end position="238"/>
    </location>
</feature>
<dbReference type="SUPFAM" id="SSF52540">
    <property type="entry name" value="P-loop containing nucleoside triphosphate hydrolases"/>
    <property type="match status" value="1"/>
</dbReference>
<protein>
    <submittedName>
        <fullName evidence="6">NitT/TauT family transport system ATP-binding protein</fullName>
    </submittedName>
</protein>
<dbReference type="PROSITE" id="PS00211">
    <property type="entry name" value="ABC_TRANSPORTER_1"/>
    <property type="match status" value="1"/>
</dbReference>
<accession>A0A366EK22</accession>
<keyword evidence="4 6" id="KW-0067">ATP-binding</keyword>
<evidence type="ECO:0000259" key="5">
    <source>
        <dbReference type="PROSITE" id="PS50893"/>
    </source>
</evidence>
<evidence type="ECO:0000256" key="4">
    <source>
        <dbReference type="ARBA" id="ARBA00022840"/>
    </source>
</evidence>
<keyword evidence="7" id="KW-1185">Reference proteome</keyword>
<dbReference type="OrthoDB" id="9807242at2"/>
<name>A0A366EK22_9HYPH</name>
<keyword evidence="2" id="KW-0813">Transport</keyword>
<comment type="caution">
    <text evidence="6">The sequence shown here is derived from an EMBL/GenBank/DDBJ whole genome shotgun (WGS) entry which is preliminary data.</text>
</comment>
<evidence type="ECO:0000313" key="6">
    <source>
        <dbReference type="EMBL" id="RBP02684.1"/>
    </source>
</evidence>
<evidence type="ECO:0000313" key="7">
    <source>
        <dbReference type="Proteomes" id="UP000253529"/>
    </source>
</evidence>
<gene>
    <name evidence="6" type="ORF">DFR50_15017</name>
</gene>
<comment type="similarity">
    <text evidence="1">Belongs to the ABC transporter superfamily.</text>
</comment>
<dbReference type="InterPro" id="IPR027417">
    <property type="entry name" value="P-loop_NTPase"/>
</dbReference>
<dbReference type="PANTHER" id="PTHR42788:SF13">
    <property type="entry name" value="ALIPHATIC SULFONATES IMPORT ATP-BINDING PROTEIN SSUB"/>
    <property type="match status" value="1"/>
</dbReference>
<keyword evidence="3" id="KW-0547">Nucleotide-binding</keyword>
<dbReference type="Proteomes" id="UP000253529">
    <property type="component" value="Unassembled WGS sequence"/>
</dbReference>
<dbReference type="InterPro" id="IPR017871">
    <property type="entry name" value="ABC_transporter-like_CS"/>
</dbReference>